<feature type="signal peptide" evidence="2">
    <location>
        <begin position="1"/>
        <end position="29"/>
    </location>
</feature>
<organism evidence="3 4">
    <name type="scientific">Jatrophihabitans endophyticus</name>
    <dbReference type="NCBI Taxonomy" id="1206085"/>
    <lineage>
        <taxon>Bacteria</taxon>
        <taxon>Bacillati</taxon>
        <taxon>Actinomycetota</taxon>
        <taxon>Actinomycetes</taxon>
        <taxon>Jatrophihabitantales</taxon>
        <taxon>Jatrophihabitantaceae</taxon>
        <taxon>Jatrophihabitans</taxon>
    </lineage>
</organism>
<dbReference type="GO" id="GO:0005975">
    <property type="term" value="P:carbohydrate metabolic process"/>
    <property type="evidence" value="ECO:0007669"/>
    <property type="project" value="UniProtKB-ARBA"/>
</dbReference>
<protein>
    <submittedName>
        <fullName evidence="3">Uncharacterized protein</fullName>
    </submittedName>
</protein>
<reference evidence="3 4" key="1">
    <citation type="submission" date="2016-11" db="EMBL/GenBank/DDBJ databases">
        <authorList>
            <person name="Jaros S."/>
            <person name="Januszkiewicz K."/>
            <person name="Wedrychowicz H."/>
        </authorList>
    </citation>
    <scope>NUCLEOTIDE SEQUENCE [LARGE SCALE GENOMIC DNA]</scope>
    <source>
        <strain evidence="3 4">DSM 45627</strain>
    </source>
</reference>
<evidence type="ECO:0000313" key="4">
    <source>
        <dbReference type="Proteomes" id="UP000186132"/>
    </source>
</evidence>
<feature type="compositionally biased region" description="Low complexity" evidence="1">
    <location>
        <begin position="409"/>
        <end position="422"/>
    </location>
</feature>
<feature type="region of interest" description="Disordered" evidence="1">
    <location>
        <begin position="45"/>
        <end position="90"/>
    </location>
</feature>
<feature type="region of interest" description="Disordered" evidence="1">
    <location>
        <begin position="396"/>
        <end position="422"/>
    </location>
</feature>
<feature type="chain" id="PRO_5012047663" evidence="2">
    <location>
        <begin position="30"/>
        <end position="503"/>
    </location>
</feature>
<gene>
    <name evidence="3" type="ORF">SAMN05443575_0932</name>
</gene>
<keyword evidence="4" id="KW-1185">Reference proteome</keyword>
<name>A0A1M5ELT3_9ACTN</name>
<proteinExistence type="predicted"/>
<sequence>MVRSVTVRWFVAVLLGGAIGLGGAATAEAAPDVPTTSAATTSAATSATTSAATSAATTTSAAATTSGSTSGSATTGAGTTKAADDDAITCDDDPGTDYPVVCLPADLDEDEAATLAAGDSIGFLAAVVNHGSVPAADAEVVIDLPAGLRLADADALGLNGPVLRFESYDELDGDGTALVCDDTTTARVTCHTGPVAAGSAFLVGIVLTAQPDAQVGTRASFTVTLQPTAPTAPAAFAPSSVTGTVEFTGTAHLSLSLSPTKATVTVGDTVRVKATVTNEGPDAAPNTFGIALDGGREGEEAHFRVTNAPIPIDDGGDGGESGGASASAPVPVVGVASRPHIRTLRAADNPYFTGGIWPIGTIAAGETESVTIELKARSAGTDELYFFATADVEDPTCDIDDGDGGDGDGAAPSVSAGPGVDDECGAATATLRAVRAAAASSTAAGPAGHRDAPLAASGPTQVAPELFGGLLAVVLGTVLTVAGSRRRLVAGGAPRPDGRHRRH</sequence>
<keyword evidence="2" id="KW-0732">Signal</keyword>
<dbReference type="Proteomes" id="UP000186132">
    <property type="component" value="Unassembled WGS sequence"/>
</dbReference>
<accession>A0A1M5ELT3</accession>
<dbReference type="EMBL" id="FQVU01000001">
    <property type="protein sequence ID" value="SHF80104.1"/>
    <property type="molecule type" value="Genomic_DNA"/>
</dbReference>
<evidence type="ECO:0000256" key="1">
    <source>
        <dbReference type="SAM" id="MobiDB-lite"/>
    </source>
</evidence>
<evidence type="ECO:0000256" key="2">
    <source>
        <dbReference type="SAM" id="SignalP"/>
    </source>
</evidence>
<evidence type="ECO:0000313" key="3">
    <source>
        <dbReference type="EMBL" id="SHF80104.1"/>
    </source>
</evidence>
<dbReference type="AlphaFoldDB" id="A0A1M5ELT3"/>
<feature type="compositionally biased region" description="Low complexity" evidence="1">
    <location>
        <begin position="45"/>
        <end position="81"/>
    </location>
</feature>
<feature type="compositionally biased region" description="Acidic residues" evidence="1">
    <location>
        <begin position="396"/>
        <end position="406"/>
    </location>
</feature>
<dbReference type="Gene3D" id="2.60.40.10">
    <property type="entry name" value="Immunoglobulins"/>
    <property type="match status" value="1"/>
</dbReference>
<dbReference type="InterPro" id="IPR013783">
    <property type="entry name" value="Ig-like_fold"/>
</dbReference>